<dbReference type="Pfam" id="PF06094">
    <property type="entry name" value="GGACT"/>
    <property type="match status" value="1"/>
</dbReference>
<sequence>MDVFVYGTLADPERADEVLDDYEYLGEATLSGLHRVDGTYPTLAPGGETRGRLLRTADLTALDAYEGVDRRLYTRVRVPSDTRDGSVWAYVGDPEALFAPVEWPSDGPFPERVRDFIRSQPVVVRADDAR</sequence>
<dbReference type="GeneID" id="79316081"/>
<evidence type="ECO:0000313" key="2">
    <source>
        <dbReference type="EMBL" id="MFC7317260.1"/>
    </source>
</evidence>
<comment type="caution">
    <text evidence="2">The sequence shown here is derived from an EMBL/GenBank/DDBJ whole genome shotgun (WGS) entry which is preliminary data.</text>
</comment>
<dbReference type="CDD" id="cd06661">
    <property type="entry name" value="GGCT_like"/>
    <property type="match status" value="1"/>
</dbReference>
<dbReference type="InterPro" id="IPR036568">
    <property type="entry name" value="GGCT-like_sf"/>
</dbReference>
<accession>A0ABD6AA37</accession>
<dbReference type="InterPro" id="IPR009288">
    <property type="entry name" value="AIG2-like_dom"/>
</dbReference>
<dbReference type="RefSeq" id="WP_276303489.1">
    <property type="nucleotide sequence ID" value="NZ_CP119992.1"/>
</dbReference>
<name>A0ABD6AA37_9EURY</name>
<dbReference type="AlphaFoldDB" id="A0ABD6AA37"/>
<proteinExistence type="predicted"/>
<gene>
    <name evidence="2" type="ORF">ACFQPE_10710</name>
</gene>
<dbReference type="Gene3D" id="3.10.490.10">
    <property type="entry name" value="Gamma-glutamyl cyclotransferase-like"/>
    <property type="match status" value="1"/>
</dbReference>
<reference evidence="2 3" key="1">
    <citation type="journal article" date="2019" name="Int. J. Syst. Evol. Microbiol.">
        <title>The Global Catalogue of Microorganisms (GCM) 10K type strain sequencing project: providing services to taxonomists for standard genome sequencing and annotation.</title>
        <authorList>
            <consortium name="The Broad Institute Genomics Platform"/>
            <consortium name="The Broad Institute Genome Sequencing Center for Infectious Disease"/>
            <person name="Wu L."/>
            <person name="Ma J."/>
        </authorList>
    </citation>
    <scope>NUCLEOTIDE SEQUENCE [LARGE SCALE GENOMIC DNA]</scope>
    <source>
        <strain evidence="2 3">PSR21</strain>
    </source>
</reference>
<keyword evidence="3" id="KW-1185">Reference proteome</keyword>
<dbReference type="SUPFAM" id="SSF110857">
    <property type="entry name" value="Gamma-glutamyl cyclotransferase-like"/>
    <property type="match status" value="1"/>
</dbReference>
<dbReference type="InterPro" id="IPR013024">
    <property type="entry name" value="GGCT-like"/>
</dbReference>
<dbReference type="Proteomes" id="UP001596547">
    <property type="component" value="Unassembled WGS sequence"/>
</dbReference>
<evidence type="ECO:0000259" key="1">
    <source>
        <dbReference type="Pfam" id="PF06094"/>
    </source>
</evidence>
<dbReference type="EMBL" id="JBHTBF010000002">
    <property type="protein sequence ID" value="MFC7317260.1"/>
    <property type="molecule type" value="Genomic_DNA"/>
</dbReference>
<protein>
    <submittedName>
        <fullName evidence="2">Gamma-glutamylcyclotransferase</fullName>
    </submittedName>
</protein>
<feature type="domain" description="Gamma-glutamylcyclotransferase AIG2-like" evidence="1">
    <location>
        <begin position="3"/>
        <end position="94"/>
    </location>
</feature>
<organism evidence="2 3">
    <name type="scientific">Halomarina halobia</name>
    <dbReference type="NCBI Taxonomy" id="3033386"/>
    <lineage>
        <taxon>Archaea</taxon>
        <taxon>Methanobacteriati</taxon>
        <taxon>Methanobacteriota</taxon>
        <taxon>Stenosarchaea group</taxon>
        <taxon>Halobacteria</taxon>
        <taxon>Halobacteriales</taxon>
        <taxon>Natronomonadaceae</taxon>
        <taxon>Halomarina</taxon>
    </lineage>
</organism>
<evidence type="ECO:0000313" key="3">
    <source>
        <dbReference type="Proteomes" id="UP001596547"/>
    </source>
</evidence>